<dbReference type="Proteomes" id="UP001596495">
    <property type="component" value="Unassembled WGS sequence"/>
</dbReference>
<dbReference type="RefSeq" id="WP_382253549.1">
    <property type="nucleotide sequence ID" value="NZ_JBHTBX010000001.1"/>
</dbReference>
<dbReference type="PANTHER" id="PTHR37512:SF1">
    <property type="entry name" value="NADR_TTD14 AAA DOMAIN-CONTAINING PROTEIN"/>
    <property type="match status" value="1"/>
</dbReference>
<evidence type="ECO:0000313" key="2">
    <source>
        <dbReference type="EMBL" id="MFC7433365.1"/>
    </source>
</evidence>
<comment type="caution">
    <text evidence="2">The sequence shown here is derived from an EMBL/GenBank/DDBJ whole genome shotgun (WGS) entry which is preliminary data.</text>
</comment>
<dbReference type="SUPFAM" id="SSF52540">
    <property type="entry name" value="P-loop containing nucleoside triphosphate hydrolases"/>
    <property type="match status" value="1"/>
</dbReference>
<dbReference type="EMBL" id="JBHTBX010000001">
    <property type="protein sequence ID" value="MFC7433365.1"/>
    <property type="molecule type" value="Genomic_DNA"/>
</dbReference>
<reference evidence="3" key="1">
    <citation type="journal article" date="2019" name="Int. J. Syst. Evol. Microbiol.">
        <title>The Global Catalogue of Microorganisms (GCM) 10K type strain sequencing project: providing services to taxonomists for standard genome sequencing and annotation.</title>
        <authorList>
            <consortium name="The Broad Institute Genomics Platform"/>
            <consortium name="The Broad Institute Genome Sequencing Center for Infectious Disease"/>
            <person name="Wu L."/>
            <person name="Ma J."/>
        </authorList>
    </citation>
    <scope>NUCLEOTIDE SEQUENCE [LARGE SCALE GENOMIC DNA]</scope>
    <source>
        <strain evidence="3">CCUG 54518</strain>
    </source>
</reference>
<dbReference type="InterPro" id="IPR052735">
    <property type="entry name" value="NAD_biosynth-regulator"/>
</dbReference>
<organism evidence="2 3">
    <name type="scientific">Hydrogenophaga bisanensis</name>
    <dbReference type="NCBI Taxonomy" id="439611"/>
    <lineage>
        <taxon>Bacteria</taxon>
        <taxon>Pseudomonadati</taxon>
        <taxon>Pseudomonadota</taxon>
        <taxon>Betaproteobacteria</taxon>
        <taxon>Burkholderiales</taxon>
        <taxon>Comamonadaceae</taxon>
        <taxon>Hydrogenophaga</taxon>
    </lineage>
</organism>
<feature type="domain" description="NadR/Ttd14 AAA" evidence="1">
    <location>
        <begin position="5"/>
        <end position="166"/>
    </location>
</feature>
<dbReference type="Gene3D" id="3.40.50.300">
    <property type="entry name" value="P-loop containing nucleotide triphosphate hydrolases"/>
    <property type="match status" value="1"/>
</dbReference>
<evidence type="ECO:0000259" key="1">
    <source>
        <dbReference type="Pfam" id="PF13521"/>
    </source>
</evidence>
<proteinExistence type="predicted"/>
<sequence length="218" mass="24080">MARIICLIGGESTGKSTLSRELQVHLADRHGLSCSRVDEHLRTWCQNAGRAPLAHEQAALARTQAELISEAASSRSTDVVIADTSALVVAAYSELYFGDRSLWGEALDRQRGYDLTLLMGLDLPWVPDGLFRDSPTVRADTDRVIRRELTAAGLAFHTIYGSGPQRLQQALRPISRLLGTELTDPLPAWGLGQATWQCERCSDPACEHRLFSRLLNTR</sequence>
<dbReference type="PANTHER" id="PTHR37512">
    <property type="entry name" value="TRIFUNCTIONAL NAD BIOSYNTHESIS/REGULATOR PROTEIN NADR"/>
    <property type="match status" value="1"/>
</dbReference>
<name>A0ABW2R4H2_9BURK</name>
<evidence type="ECO:0000313" key="3">
    <source>
        <dbReference type="Proteomes" id="UP001596495"/>
    </source>
</evidence>
<dbReference type="Pfam" id="PF13521">
    <property type="entry name" value="AAA_28"/>
    <property type="match status" value="1"/>
</dbReference>
<dbReference type="CDD" id="cd02019">
    <property type="entry name" value="NK"/>
    <property type="match status" value="1"/>
</dbReference>
<dbReference type="InterPro" id="IPR027417">
    <property type="entry name" value="P-loop_NTPase"/>
</dbReference>
<protein>
    <submittedName>
        <fullName evidence="2">AAA family ATPase</fullName>
    </submittedName>
</protein>
<accession>A0ABW2R4H2</accession>
<keyword evidence="3" id="KW-1185">Reference proteome</keyword>
<gene>
    <name evidence="2" type="ORF">ACFQNJ_02440</name>
</gene>
<dbReference type="InterPro" id="IPR038727">
    <property type="entry name" value="NadR/Ttd14_AAA_dom"/>
</dbReference>